<proteinExistence type="predicted"/>
<gene>
    <name evidence="2" type="ORF">AMTR_s00103p00149700</name>
</gene>
<dbReference type="HOGENOM" id="CLU_1613042_0_0_1"/>
<keyword evidence="1" id="KW-0812">Transmembrane</keyword>
<evidence type="ECO:0000256" key="1">
    <source>
        <dbReference type="SAM" id="Phobius"/>
    </source>
</evidence>
<dbReference type="Gramene" id="ERN00906">
    <property type="protein sequence ID" value="ERN00906"/>
    <property type="gene ID" value="AMTR_s00103p00149700"/>
</dbReference>
<accession>W1P008</accession>
<reference evidence="3" key="1">
    <citation type="journal article" date="2013" name="Science">
        <title>The Amborella genome and the evolution of flowering plants.</title>
        <authorList>
            <consortium name="Amborella Genome Project"/>
        </authorList>
    </citation>
    <scope>NUCLEOTIDE SEQUENCE [LARGE SCALE GENOMIC DNA]</scope>
</reference>
<evidence type="ECO:0000313" key="2">
    <source>
        <dbReference type="EMBL" id="ERN00906.1"/>
    </source>
</evidence>
<keyword evidence="1" id="KW-1133">Transmembrane helix</keyword>
<dbReference type="Proteomes" id="UP000017836">
    <property type="component" value="Unassembled WGS sequence"/>
</dbReference>
<organism evidence="2 3">
    <name type="scientific">Amborella trichopoda</name>
    <dbReference type="NCBI Taxonomy" id="13333"/>
    <lineage>
        <taxon>Eukaryota</taxon>
        <taxon>Viridiplantae</taxon>
        <taxon>Streptophyta</taxon>
        <taxon>Embryophyta</taxon>
        <taxon>Tracheophyta</taxon>
        <taxon>Spermatophyta</taxon>
        <taxon>Magnoliopsida</taxon>
        <taxon>Amborellales</taxon>
        <taxon>Amborellaceae</taxon>
        <taxon>Amborella</taxon>
    </lineage>
</organism>
<protein>
    <submittedName>
        <fullName evidence="2">Uncharacterized protein</fullName>
    </submittedName>
</protein>
<keyword evidence="1" id="KW-0472">Membrane</keyword>
<dbReference type="AlphaFoldDB" id="W1P008"/>
<dbReference type="EMBL" id="KI394805">
    <property type="protein sequence ID" value="ERN00906.1"/>
    <property type="molecule type" value="Genomic_DNA"/>
</dbReference>
<feature type="transmembrane region" description="Helical" evidence="1">
    <location>
        <begin position="39"/>
        <end position="59"/>
    </location>
</feature>
<keyword evidence="3" id="KW-1185">Reference proteome</keyword>
<sequence length="142" mass="15709">MASPINFSEGEKISGISRPRIEAPSLGKVLVDVEASPRFSLAASIWGMAFLSLPYLLLVKEVKSITGQRQCSSLALNLVLLSVANMYPLFHRRAARKPRSSPRPAFDPLEVDPLAMVVLDEGDVLLELEDGEFVHELMEQEF</sequence>
<evidence type="ECO:0000313" key="3">
    <source>
        <dbReference type="Proteomes" id="UP000017836"/>
    </source>
</evidence>
<name>W1P008_AMBTC</name>